<protein>
    <submittedName>
        <fullName evidence="2">OB-fold nucleic acid binding domain-containing protein</fullName>
    </submittedName>
</protein>
<dbReference type="EMBL" id="CYZX01000022">
    <property type="protein sequence ID" value="CUP00745.1"/>
    <property type="molecule type" value="Genomic_DNA"/>
</dbReference>
<name>A0A174JU98_9CLOT</name>
<dbReference type="GO" id="GO:0003824">
    <property type="term" value="F:catalytic activity"/>
    <property type="evidence" value="ECO:0007669"/>
    <property type="project" value="InterPro"/>
</dbReference>
<dbReference type="Proteomes" id="UP000095594">
    <property type="component" value="Unassembled WGS sequence"/>
</dbReference>
<dbReference type="OrthoDB" id="9801679at2"/>
<dbReference type="NCBIfam" id="NF038032">
    <property type="entry name" value="CehA_McbA_metalo"/>
    <property type="match status" value="1"/>
</dbReference>
<dbReference type="Gene3D" id="3.20.20.140">
    <property type="entry name" value="Metal-dependent hydrolases"/>
    <property type="match status" value="1"/>
</dbReference>
<sequence length="344" mass="39896">MGKKKSKNNIVFDQNKIRFYYGIPHCHSNYSTGRGTPTELYEYAAKCGLDYLFITDHNDFLNNKSSKDGSSTKWQSLISICNKFKKSHDDFLPVVGFECKTQSYGDFNVINSKNFFTGTLKDLRLLTLWMINNPTAFISINHPHKNIMDIPYDPIFNNIITSIEVCNGNPSAKITYHEKYFFQLLDCGWKLGAINGQDNHRVNFDESDNLTVYIGNELSKEALIDAFRMHRTYSTESRFLRLYFTINNNFMGESIVTNNKKLKFLIFAEDVKYRIKDIEIITNGGKLIKSINNINLNSIKYLYEHIPAENESWYVIKVYQSNGKIAITSPIFIYHYNIIDENTL</sequence>
<dbReference type="SMART" id="SM00481">
    <property type="entry name" value="POLIIIAc"/>
    <property type="match status" value="1"/>
</dbReference>
<dbReference type="AlphaFoldDB" id="A0A174JU98"/>
<dbReference type="InterPro" id="IPR016195">
    <property type="entry name" value="Pol/histidinol_Pase-like"/>
</dbReference>
<evidence type="ECO:0000313" key="2">
    <source>
        <dbReference type="EMBL" id="CUP00745.1"/>
    </source>
</evidence>
<proteinExistence type="predicted"/>
<dbReference type="Pfam" id="PF02811">
    <property type="entry name" value="PHP"/>
    <property type="match status" value="1"/>
</dbReference>
<dbReference type="InterPro" id="IPR004013">
    <property type="entry name" value="PHP_dom"/>
</dbReference>
<dbReference type="RefSeq" id="WP_055267559.1">
    <property type="nucleotide sequence ID" value="NZ_CABIXQ010000022.1"/>
</dbReference>
<gene>
    <name evidence="2" type="ORF">ERS852471_02798</name>
</gene>
<feature type="domain" description="Polymerase/histidinol phosphatase N-terminal" evidence="1">
    <location>
        <begin position="22"/>
        <end position="103"/>
    </location>
</feature>
<accession>A0A174JU98</accession>
<organism evidence="2 3">
    <name type="scientific">Clostridium disporicum</name>
    <dbReference type="NCBI Taxonomy" id="84024"/>
    <lineage>
        <taxon>Bacteria</taxon>
        <taxon>Bacillati</taxon>
        <taxon>Bacillota</taxon>
        <taxon>Clostridia</taxon>
        <taxon>Eubacteriales</taxon>
        <taxon>Clostridiaceae</taxon>
        <taxon>Clostridium</taxon>
    </lineage>
</organism>
<dbReference type="InterPro" id="IPR003141">
    <property type="entry name" value="Pol/His_phosphatase_N"/>
</dbReference>
<evidence type="ECO:0000313" key="3">
    <source>
        <dbReference type="Proteomes" id="UP000095594"/>
    </source>
</evidence>
<reference evidence="2 3" key="1">
    <citation type="submission" date="2015-09" db="EMBL/GenBank/DDBJ databases">
        <authorList>
            <consortium name="Pathogen Informatics"/>
        </authorList>
    </citation>
    <scope>NUCLEOTIDE SEQUENCE [LARGE SCALE GENOMIC DNA]</scope>
    <source>
        <strain evidence="2 3">2789STDY5834856</strain>
    </source>
</reference>
<dbReference type="SUPFAM" id="SSF89550">
    <property type="entry name" value="PHP domain-like"/>
    <property type="match status" value="1"/>
</dbReference>
<evidence type="ECO:0000259" key="1">
    <source>
        <dbReference type="SMART" id="SM00481"/>
    </source>
</evidence>